<sequence length="357" mass="38140">MPASSIRPTSRRTRLGAVLAGLLLAVSLGAAVPSPVAAKPAEPQPVLDPAADPGLLHAEGRYWAYMTGGLTKVASAPTPQGPWTTGPDALTRWPDWASGQGAVWAPDVLHTADGYVLYYAAIAKAFGGQRCIGTAVSDQPGGPYVPSDRPLICPVRQGEDPVADRPDQTSGVIDPSPFVDSDGRTYLLYKTQKTPGTLRMVEVTADGLHVAQGAVSRELWRQADSIENPVMVKRGDWYVLLASANWYDQCRYATVWRRSTDKWSFADKAEHTLLNKANTGLCGPGGADVVTGPDEPSRIFLHGWVCPPDGRPCPYDGLVTDPAKRRVMYTAVLTWGDDGATPSVPAFLSPLKPPTAS</sequence>
<dbReference type="SUPFAM" id="SSF75005">
    <property type="entry name" value="Arabinanase/levansucrase/invertase"/>
    <property type="match status" value="1"/>
</dbReference>
<comment type="similarity">
    <text evidence="2 7">Belongs to the glycosyl hydrolase 43 family.</text>
</comment>
<feature type="active site" description="Proton donor" evidence="5">
    <location>
        <position position="227"/>
    </location>
</feature>
<dbReference type="CDD" id="cd08999">
    <property type="entry name" value="GH43_ABN-like"/>
    <property type="match status" value="1"/>
</dbReference>
<evidence type="ECO:0000313" key="8">
    <source>
        <dbReference type="EMBL" id="TWD84696.1"/>
    </source>
</evidence>
<name>A0A561C0K6_9ACTN</name>
<keyword evidence="9" id="KW-1185">Reference proteome</keyword>
<protein>
    <submittedName>
        <fullName evidence="8">Glycosyl hydrolase family 43</fullName>
    </submittedName>
</protein>
<feature type="site" description="Important for catalytic activity, responsible for pKa modulation of the active site Glu and correct orientation of both the proton donor and substrate" evidence="6">
    <location>
        <position position="174"/>
    </location>
</feature>
<evidence type="ECO:0000313" key="9">
    <source>
        <dbReference type="Proteomes" id="UP000318380"/>
    </source>
</evidence>
<dbReference type="OrthoDB" id="9801455at2"/>
<proteinExistence type="inferred from homology"/>
<reference evidence="8 9" key="1">
    <citation type="submission" date="2019-06" db="EMBL/GenBank/DDBJ databases">
        <title>Sequencing the genomes of 1000 actinobacteria strains.</title>
        <authorList>
            <person name="Klenk H.-P."/>
        </authorList>
    </citation>
    <scope>NUCLEOTIDE SEQUENCE [LARGE SCALE GENOMIC DNA]</scope>
    <source>
        <strain evidence="8 9">DSM 24683</strain>
    </source>
</reference>
<gene>
    <name evidence="8" type="ORF">FB561_5890</name>
</gene>
<dbReference type="RefSeq" id="WP_145812260.1">
    <property type="nucleotide sequence ID" value="NZ_VIVK01000001.1"/>
</dbReference>
<dbReference type="EMBL" id="VIVK01000001">
    <property type="protein sequence ID" value="TWD84696.1"/>
    <property type="molecule type" value="Genomic_DNA"/>
</dbReference>
<dbReference type="InterPro" id="IPR050727">
    <property type="entry name" value="GH43_arabinanases"/>
</dbReference>
<evidence type="ECO:0000256" key="3">
    <source>
        <dbReference type="ARBA" id="ARBA00022801"/>
    </source>
</evidence>
<dbReference type="AlphaFoldDB" id="A0A561C0K6"/>
<feature type="active site" description="Proton acceptor" evidence="5">
    <location>
        <position position="52"/>
    </location>
</feature>
<dbReference type="InterPro" id="IPR023296">
    <property type="entry name" value="Glyco_hydro_beta-prop_sf"/>
</dbReference>
<comment type="caution">
    <text evidence="8">The sequence shown here is derived from an EMBL/GenBank/DDBJ whole genome shotgun (WGS) entry which is preliminary data.</text>
</comment>
<evidence type="ECO:0000256" key="1">
    <source>
        <dbReference type="ARBA" id="ARBA00004834"/>
    </source>
</evidence>
<dbReference type="PANTHER" id="PTHR43301:SF3">
    <property type="entry name" value="ARABINAN ENDO-1,5-ALPHA-L-ARABINOSIDASE A-RELATED"/>
    <property type="match status" value="1"/>
</dbReference>
<evidence type="ECO:0000256" key="5">
    <source>
        <dbReference type="PIRSR" id="PIRSR606710-1"/>
    </source>
</evidence>
<dbReference type="Proteomes" id="UP000318380">
    <property type="component" value="Unassembled WGS sequence"/>
</dbReference>
<organism evidence="8 9">
    <name type="scientific">Kribbella amoyensis</name>
    <dbReference type="NCBI Taxonomy" id="996641"/>
    <lineage>
        <taxon>Bacteria</taxon>
        <taxon>Bacillati</taxon>
        <taxon>Actinomycetota</taxon>
        <taxon>Actinomycetes</taxon>
        <taxon>Propionibacteriales</taxon>
        <taxon>Kribbellaceae</taxon>
        <taxon>Kribbella</taxon>
    </lineage>
</organism>
<evidence type="ECO:0000256" key="7">
    <source>
        <dbReference type="RuleBase" id="RU361187"/>
    </source>
</evidence>
<evidence type="ECO:0000256" key="2">
    <source>
        <dbReference type="ARBA" id="ARBA00009865"/>
    </source>
</evidence>
<accession>A0A561C0K6</accession>
<dbReference type="GO" id="GO:0005975">
    <property type="term" value="P:carbohydrate metabolic process"/>
    <property type="evidence" value="ECO:0007669"/>
    <property type="project" value="InterPro"/>
</dbReference>
<evidence type="ECO:0000256" key="4">
    <source>
        <dbReference type="ARBA" id="ARBA00023295"/>
    </source>
</evidence>
<dbReference type="PANTHER" id="PTHR43301">
    <property type="entry name" value="ARABINAN ENDO-1,5-ALPHA-L-ARABINOSIDASE"/>
    <property type="match status" value="1"/>
</dbReference>
<dbReference type="Gene3D" id="2.115.10.20">
    <property type="entry name" value="Glycosyl hydrolase domain, family 43"/>
    <property type="match status" value="1"/>
</dbReference>
<dbReference type="PROSITE" id="PS51318">
    <property type="entry name" value="TAT"/>
    <property type="match status" value="1"/>
</dbReference>
<evidence type="ECO:0000256" key="6">
    <source>
        <dbReference type="PIRSR" id="PIRSR606710-2"/>
    </source>
</evidence>
<comment type="pathway">
    <text evidence="1">Glycan metabolism; L-arabinan degradation.</text>
</comment>
<dbReference type="InterPro" id="IPR006311">
    <property type="entry name" value="TAT_signal"/>
</dbReference>
<keyword evidence="4 7" id="KW-0326">Glycosidase</keyword>
<keyword evidence="3 7" id="KW-0378">Hydrolase</keyword>
<dbReference type="Pfam" id="PF04616">
    <property type="entry name" value="Glyco_hydro_43"/>
    <property type="match status" value="1"/>
</dbReference>
<dbReference type="GO" id="GO:0004553">
    <property type="term" value="F:hydrolase activity, hydrolyzing O-glycosyl compounds"/>
    <property type="evidence" value="ECO:0007669"/>
    <property type="project" value="InterPro"/>
</dbReference>
<dbReference type="InterPro" id="IPR006710">
    <property type="entry name" value="Glyco_hydro_43"/>
</dbReference>